<organism evidence="1">
    <name type="scientific">marine sediment metagenome</name>
    <dbReference type="NCBI Taxonomy" id="412755"/>
    <lineage>
        <taxon>unclassified sequences</taxon>
        <taxon>metagenomes</taxon>
        <taxon>ecological metagenomes</taxon>
    </lineage>
</organism>
<evidence type="ECO:0000313" key="1">
    <source>
        <dbReference type="EMBL" id="GAI36275.1"/>
    </source>
</evidence>
<gene>
    <name evidence="1" type="ORF">S06H3_40287</name>
</gene>
<protein>
    <submittedName>
        <fullName evidence="1">Uncharacterized protein</fullName>
    </submittedName>
</protein>
<dbReference type="EMBL" id="BARV01024712">
    <property type="protein sequence ID" value="GAI36275.1"/>
    <property type="molecule type" value="Genomic_DNA"/>
</dbReference>
<accession>X1PB70</accession>
<name>X1PB70_9ZZZZ</name>
<comment type="caution">
    <text evidence="1">The sequence shown here is derived from an EMBL/GenBank/DDBJ whole genome shotgun (WGS) entry which is preliminary data.</text>
</comment>
<dbReference type="AlphaFoldDB" id="X1PB70"/>
<reference evidence="1" key="1">
    <citation type="journal article" date="2014" name="Front. Microbiol.">
        <title>High frequency of phylogenetically diverse reductive dehalogenase-homologous genes in deep subseafloor sedimentary metagenomes.</title>
        <authorList>
            <person name="Kawai M."/>
            <person name="Futagami T."/>
            <person name="Toyoda A."/>
            <person name="Takaki Y."/>
            <person name="Nishi S."/>
            <person name="Hori S."/>
            <person name="Arai W."/>
            <person name="Tsubouchi T."/>
            <person name="Morono Y."/>
            <person name="Uchiyama I."/>
            <person name="Ito T."/>
            <person name="Fujiyama A."/>
            <person name="Inagaki F."/>
            <person name="Takami H."/>
        </authorList>
    </citation>
    <scope>NUCLEOTIDE SEQUENCE</scope>
    <source>
        <strain evidence="1">Expedition CK06-06</strain>
    </source>
</reference>
<feature type="non-terminal residue" evidence="1">
    <location>
        <position position="1"/>
    </location>
</feature>
<proteinExistence type="predicted"/>
<sequence length="63" mass="7293">QAYEHGTQKGVKLATLCCFDMRKTDEKESCFDHVREIASSKQVVLKRWYIYSSSESYRKAKAG</sequence>